<feature type="region of interest" description="Disordered" evidence="1">
    <location>
        <begin position="1328"/>
        <end position="1371"/>
    </location>
</feature>
<dbReference type="Proteomes" id="UP000224006">
    <property type="component" value="Chromosome I"/>
</dbReference>
<proteinExistence type="predicted"/>
<name>A0A2A9MQF1_BESBE</name>
<accession>A0A2A9MQF1</accession>
<dbReference type="PANTHER" id="PTHR15977">
    <property type="entry name" value="CILIA- AND FLAGELLA-ASSOCIATED PROTEIN 46"/>
    <property type="match status" value="1"/>
</dbReference>
<feature type="region of interest" description="Disordered" evidence="1">
    <location>
        <begin position="2371"/>
        <end position="2400"/>
    </location>
</feature>
<dbReference type="InterPro" id="IPR039586">
    <property type="entry name" value="CFAP46"/>
</dbReference>
<feature type="compositionally biased region" description="Basic and acidic residues" evidence="1">
    <location>
        <begin position="719"/>
        <end position="731"/>
    </location>
</feature>
<evidence type="ECO:0000256" key="1">
    <source>
        <dbReference type="SAM" id="MobiDB-lite"/>
    </source>
</evidence>
<feature type="region of interest" description="Disordered" evidence="1">
    <location>
        <begin position="888"/>
        <end position="913"/>
    </location>
</feature>
<comment type="caution">
    <text evidence="2">The sequence shown here is derived from an EMBL/GenBank/DDBJ whole genome shotgun (WGS) entry which is preliminary data.</text>
</comment>
<dbReference type="EMBL" id="NWUJ01000001">
    <property type="protein sequence ID" value="PFH38437.1"/>
    <property type="molecule type" value="Genomic_DNA"/>
</dbReference>
<feature type="region of interest" description="Disordered" evidence="1">
    <location>
        <begin position="719"/>
        <end position="749"/>
    </location>
</feature>
<dbReference type="PANTHER" id="PTHR15977:SF15">
    <property type="entry name" value="CILIA- AND FLAGELLA-ASSOCIATED PROTEIN 46"/>
    <property type="match status" value="1"/>
</dbReference>
<keyword evidence="3" id="KW-1185">Reference proteome</keyword>
<evidence type="ECO:0000313" key="2">
    <source>
        <dbReference type="EMBL" id="PFH38437.1"/>
    </source>
</evidence>
<dbReference type="VEuPathDB" id="ToxoDB:BESB_007790"/>
<dbReference type="GO" id="GO:0035082">
    <property type="term" value="P:axoneme assembly"/>
    <property type="evidence" value="ECO:0007669"/>
    <property type="project" value="InterPro"/>
</dbReference>
<feature type="compositionally biased region" description="Basic and acidic residues" evidence="1">
    <location>
        <begin position="1706"/>
        <end position="1725"/>
    </location>
</feature>
<feature type="region of interest" description="Disordered" evidence="1">
    <location>
        <begin position="1679"/>
        <end position="1728"/>
    </location>
</feature>
<gene>
    <name evidence="2" type="ORF">BESB_007790</name>
</gene>
<organism evidence="2 3">
    <name type="scientific">Besnoitia besnoiti</name>
    <name type="common">Apicomplexan protozoan</name>
    <dbReference type="NCBI Taxonomy" id="94643"/>
    <lineage>
        <taxon>Eukaryota</taxon>
        <taxon>Sar</taxon>
        <taxon>Alveolata</taxon>
        <taxon>Apicomplexa</taxon>
        <taxon>Conoidasida</taxon>
        <taxon>Coccidia</taxon>
        <taxon>Eucoccidiorida</taxon>
        <taxon>Eimeriorina</taxon>
        <taxon>Sarcocystidae</taxon>
        <taxon>Besnoitia</taxon>
    </lineage>
</organism>
<sequence length="2542" mass="279054">MGMLVRQLQRLVKDVRAGRLSSLDPAAAIIRENAHNFGTSLPPDALVDYAECACALGHYDKAAEAVELYEMTEPEDSQTLARAKLLRQVSAIMSASLIFLTIVRPLLRPGWKQHLVDAFENFLRVSAAARNPAVERGSKERVQSAKAAPQQNALHLPWKINLILQSASCLEDAGRVVDAFKATDEAVKLLAEEGANPGYRADAHSERTVLEWKVMLARATLASASDALVTIVRKEAEKNVWSRMQTAAVFAARSPGHEAAAGLAKAWSLVDPEFFALFSRNGYDFQGKPEGSLEAAVAALQAPTASANEQLAAVKLARTAMTLGLWPLARLMVTRLKCWRKLTSRCTLMQELLSIELDVRVSELRQQGSADQAISPEDEDRRRDTALTRRIQAVRGIEECLDNAEQIPLCSDLVEECAVSMWNMARPLFLEPYRSLVYRSLHRASEALERIQSPLAALRVNFLYQVALCEAHEDLPAVAKESIEKALSIDYTSPLEAATRPSSGATEGAYQGESAVLREFMESLSLRPLDRYFKLLYEAIKPQVVTDDGAVTLDQLQLLADRSKSDLSLRNYLPKIEALRDQSLAELAQAERESSRRSVGVEQAEMDKYAREQKVDRLVRLLSQVAQQAFENEQFTVAANLCKTVLSLVNNRQGELASVLDGGRLTSEPTAGDVSLPMKLMVPAENTQTAIAVIQSCYTLALCLSESLRADYKELPGVDVGNGKDGDRSAGDGEAAATPPSKGAGQNTAAETATKIKQSILQLLLVGVRLSKDFGQPWLICNGAIHFWNLHKHILESRSFERTKNFALLECVQELQTHLLIKSAVFPALSKQSVIEEAVTRALPFLGQTGCKDFVASLFESGVAACATPGWIEQLLKTNLSCGAAAPPAPAAKGGKGAKQPPPHPRPPSEIAGTTGGEIQAIFLMERIAKETDVQVKEGLVTRCYDLIEALAEGSERDSDLKAELKARLAVRTFSAPAVFTQLALAFALEAVGEDFHQVPYTVAPNLSRRRRLWIGISHTVIGTCLSALHSDWSSLQAARGQRLALLHLLQACEFAKSTRSPSLALFATRSLWNVVVPLLRVPELCADVVTALKIAAPIAALASRSESLPTLVKMYFALLACLAAGKQWRQVVAVADKAFLQLPKHAHVQVLRFQLLAVCGKEKHPFVEVSEKVKSESNSEGELLLFCARALPAGHPDAVKLYEKAIEVMEAASDIKAADAHLELAELCVLSSAAWQQASKHIEAALALAAEADDMQRRRSFLKACKSEKIEADGRQTSFIAGLGFDVFQRAKTLTALTTPIPEDFVAALTDAVTAVVEQSATREDCDEACAEKAEDAGSSSADSGDQENEQSRVEEATPTSADPPRPSSLLDLREMSKFLPLERNPPPSEDPACDLSPPPVQMNARGYPSSREQRWFENYCLTVHASRKLQHLLLQLGLETWVIPLLHRHAELVRTAESNLGWPLDSDFLHLEQALLSLRLARAFHSCESAAGGTEMPLGSTGPLVDATLAALDRLLPAVLRLRATQPEVFAAGFEGQAAACVYAEQFQQASASQLFVDLAEEFFLYGESRAASEFARAAIRKAENEAPPADHEVILRAIGCLSAITRSEGRGDSAWALLRPFLSPDSALERLSRPALAAVAETLAMAQPRSGAQPASDPLLPEVIQGLVEGERRCRAKEPPPLEPQKPRSNGLPATEPSTSRVSESDARPRGTGDPMLDRERPAGPPALHSLCAARLQLLTADRVLAEKQRSARHAASPKTLLAAIAAEVFPLVGEVVEAHLCSPLMVFLVSRLLPFFEKTADIAEGCLQAPDFEAASHEESSAEQLWASFRSVDAIHAAEGAALTDFLVQLQRMASLVADRIGAPSLQRGCRLGPPELASTLHRSIEFFAVARARLERLYHHSHLVREFSPTVSRCRMVCLSSCARAMKVILAASQEQSAVTAWLRKTTRQLHHDAGKVAEAKSRLSAALRSITGLSSFPLRALSDKAEKDVCDCARKGLESVGGDASTSVGFGLNAMEISFLSEVALLNLYIARAEQEMMQMESAGDSKTDSAFEVWEAHTASSCGQLQMVTEDCRSFLLEGPDDVSSPLHLRGGNKTESKSEKTFHYAMILHALHTLRQAEWLHSSLSDPTVFENVCENELRRIREAWIHPRRVPRAQQLEAYLSQKRPFWRIQRNLLTLPSSFILQQVCPRQLCVASLQHRGHALQLSAAVTLHALEGDRGPDSVRYFAERLALPPQLQMQDPPEENGTHDHIEAFMVHLLENLELRLKRMWFQERVQSIHDNRACRDCAPQHLLLLLDPCLVRYPFEKFPVITRLFGPHVSRDYSLHLFVYRMLQAEASFSMPNRRSVTDMRLQFARDSVTVLGDPRVGDSERARSSAQINKPKDLDQPASPQELHASDRCLIQRANYTMEDFTDFVCTQSPQVVWTPSFELLLQRGIDPSFLVDLDMSHLILVGSLDWTSHKTAVHQESRQHSTPAQRALFARRHCDLALLLSMQGVSTVVLSDESSTPKADARQGMRILNELLKGQPSLMNIV</sequence>
<dbReference type="KEGG" id="bbes:BESB_007790"/>
<dbReference type="GO" id="GO:0060294">
    <property type="term" value="P:cilium movement involved in cell motility"/>
    <property type="evidence" value="ECO:0007669"/>
    <property type="project" value="InterPro"/>
</dbReference>
<dbReference type="OrthoDB" id="68437at2759"/>
<dbReference type="GeneID" id="40305841"/>
<protein>
    <submittedName>
        <fullName evidence="2">Uncharacterized protein</fullName>
    </submittedName>
</protein>
<dbReference type="STRING" id="94643.A0A2A9MQF1"/>
<dbReference type="RefSeq" id="XP_029222446.1">
    <property type="nucleotide sequence ID" value="XM_029359533.1"/>
</dbReference>
<reference evidence="2 3" key="1">
    <citation type="submission" date="2017-09" db="EMBL/GenBank/DDBJ databases">
        <title>Genome sequencing of Besnoitia besnoiti strain Bb-Ger1.</title>
        <authorList>
            <person name="Schares G."/>
            <person name="Venepally P."/>
            <person name="Lorenzi H.A."/>
        </authorList>
    </citation>
    <scope>NUCLEOTIDE SEQUENCE [LARGE SCALE GENOMIC DNA]</scope>
    <source>
        <strain evidence="2 3">Bb-Ger1</strain>
    </source>
</reference>
<evidence type="ECO:0000313" key="3">
    <source>
        <dbReference type="Proteomes" id="UP000224006"/>
    </source>
</evidence>